<feature type="transmembrane region" description="Helical" evidence="1">
    <location>
        <begin position="290"/>
        <end position="313"/>
    </location>
</feature>
<evidence type="ECO:0000256" key="1">
    <source>
        <dbReference type="SAM" id="Phobius"/>
    </source>
</evidence>
<feature type="transmembrane region" description="Helical" evidence="1">
    <location>
        <begin position="172"/>
        <end position="190"/>
    </location>
</feature>
<sequence>MKRIAAVVTLALLSPLIAEYLSGSLSLAEIAAMPVMLAMYGGGAVLIRETVRRSGRGWPSILLLGLAYALVEEGIADQSLFNPNFEGLRLLDPGFLPALGIGVPWTLYVLAIHVIWSIMVPIALAESLFPSIRREPWTGRVGVAVAAFFYAGGVALITLFFAKTFFAPPAQIAASAAAAVVFVVAAFMLPRPQPKPAGAGPRPWLVGVASFAATSAFVQLYGLGVRIWPWQAVALGMVLLLVLMLAAVFVSHRRSGWTPAQIYAAAAGALLTYGWTGFFTEIALHGPAMLPAHAGLAAVMLVLLVIAGFTSCVRRP</sequence>
<gene>
    <name evidence="2" type="ORF">GCM10008942_26570</name>
</gene>
<keyword evidence="1" id="KW-1133">Transmembrane helix</keyword>
<feature type="transmembrane region" description="Helical" evidence="1">
    <location>
        <begin position="59"/>
        <end position="76"/>
    </location>
</feature>
<dbReference type="Proteomes" id="UP001499951">
    <property type="component" value="Unassembled WGS sequence"/>
</dbReference>
<dbReference type="EMBL" id="BAAADD010000007">
    <property type="protein sequence ID" value="GAA0576407.1"/>
    <property type="molecule type" value="Genomic_DNA"/>
</dbReference>
<feature type="transmembrane region" description="Helical" evidence="1">
    <location>
        <begin position="262"/>
        <end position="284"/>
    </location>
</feature>
<feature type="transmembrane region" description="Helical" evidence="1">
    <location>
        <begin position="202"/>
        <end position="221"/>
    </location>
</feature>
<name>A0ABN1EWK9_9PROT</name>
<evidence type="ECO:0000313" key="3">
    <source>
        <dbReference type="Proteomes" id="UP001499951"/>
    </source>
</evidence>
<comment type="caution">
    <text evidence="2">The sequence shown here is derived from an EMBL/GenBank/DDBJ whole genome shotgun (WGS) entry which is preliminary data.</text>
</comment>
<feature type="transmembrane region" description="Helical" evidence="1">
    <location>
        <begin position="28"/>
        <end position="47"/>
    </location>
</feature>
<keyword evidence="1" id="KW-0472">Membrane</keyword>
<dbReference type="RefSeq" id="WP_166936477.1">
    <property type="nucleotide sequence ID" value="NZ_BAAADD010000007.1"/>
</dbReference>
<keyword evidence="1" id="KW-0812">Transmembrane</keyword>
<proteinExistence type="predicted"/>
<organism evidence="2 3">
    <name type="scientific">Rhizomicrobium electricum</name>
    <dbReference type="NCBI Taxonomy" id="480070"/>
    <lineage>
        <taxon>Bacteria</taxon>
        <taxon>Pseudomonadati</taxon>
        <taxon>Pseudomonadota</taxon>
        <taxon>Alphaproteobacteria</taxon>
        <taxon>Micropepsales</taxon>
        <taxon>Micropepsaceae</taxon>
        <taxon>Rhizomicrobium</taxon>
    </lineage>
</organism>
<accession>A0ABN1EWK9</accession>
<feature type="transmembrane region" description="Helical" evidence="1">
    <location>
        <begin position="227"/>
        <end position="250"/>
    </location>
</feature>
<keyword evidence="3" id="KW-1185">Reference proteome</keyword>
<feature type="transmembrane region" description="Helical" evidence="1">
    <location>
        <begin position="105"/>
        <end position="129"/>
    </location>
</feature>
<feature type="transmembrane region" description="Helical" evidence="1">
    <location>
        <begin position="141"/>
        <end position="166"/>
    </location>
</feature>
<evidence type="ECO:0000313" key="2">
    <source>
        <dbReference type="EMBL" id="GAA0576407.1"/>
    </source>
</evidence>
<reference evidence="2 3" key="1">
    <citation type="journal article" date="2019" name="Int. J. Syst. Evol. Microbiol.">
        <title>The Global Catalogue of Microorganisms (GCM) 10K type strain sequencing project: providing services to taxonomists for standard genome sequencing and annotation.</title>
        <authorList>
            <consortium name="The Broad Institute Genomics Platform"/>
            <consortium name="The Broad Institute Genome Sequencing Center for Infectious Disease"/>
            <person name="Wu L."/>
            <person name="Ma J."/>
        </authorList>
    </citation>
    <scope>NUCLEOTIDE SEQUENCE [LARGE SCALE GENOMIC DNA]</scope>
    <source>
        <strain evidence="2 3">JCM 15089</strain>
    </source>
</reference>
<protein>
    <submittedName>
        <fullName evidence="2">Uncharacterized protein</fullName>
    </submittedName>
</protein>